<reference evidence="2" key="1">
    <citation type="journal article" date="2014" name="Int. J. Syst. Evol. Microbiol.">
        <title>Complete genome sequence of Corynebacterium casei LMG S-19264T (=DSM 44701T), isolated from a smear-ripened cheese.</title>
        <authorList>
            <consortium name="US DOE Joint Genome Institute (JGI-PGF)"/>
            <person name="Walter F."/>
            <person name="Albersmeier A."/>
            <person name="Kalinowski J."/>
            <person name="Ruckert C."/>
        </authorList>
    </citation>
    <scope>NUCLEOTIDE SEQUENCE</scope>
    <source>
        <strain evidence="2">JCM 4784</strain>
    </source>
</reference>
<comment type="caution">
    <text evidence="2">The sequence shown here is derived from an EMBL/GenBank/DDBJ whole genome shotgun (WGS) entry which is preliminary data.</text>
</comment>
<feature type="region of interest" description="Disordered" evidence="1">
    <location>
        <begin position="1"/>
        <end position="49"/>
    </location>
</feature>
<protein>
    <submittedName>
        <fullName evidence="2">Uncharacterized protein</fullName>
    </submittedName>
</protein>
<reference evidence="2" key="2">
    <citation type="submission" date="2020-09" db="EMBL/GenBank/DDBJ databases">
        <authorList>
            <person name="Sun Q."/>
            <person name="Ohkuma M."/>
        </authorList>
    </citation>
    <scope>NUCLEOTIDE SEQUENCE</scope>
    <source>
        <strain evidence="2">JCM 4784</strain>
    </source>
</reference>
<evidence type="ECO:0000313" key="3">
    <source>
        <dbReference type="Proteomes" id="UP000608024"/>
    </source>
</evidence>
<dbReference type="Proteomes" id="UP000608024">
    <property type="component" value="Unassembled WGS sequence"/>
</dbReference>
<name>A0A918Z7W6_9ACTN</name>
<proteinExistence type="predicted"/>
<evidence type="ECO:0000256" key="1">
    <source>
        <dbReference type="SAM" id="MobiDB-lite"/>
    </source>
</evidence>
<feature type="compositionally biased region" description="Basic and acidic residues" evidence="1">
    <location>
        <begin position="1"/>
        <end position="21"/>
    </location>
</feature>
<dbReference type="AlphaFoldDB" id="A0A918Z7W6"/>
<evidence type="ECO:0000313" key="2">
    <source>
        <dbReference type="EMBL" id="GHE39634.1"/>
    </source>
</evidence>
<organism evidence="2 3">
    <name type="scientific">Streptomyces longispororuber</name>
    <dbReference type="NCBI Taxonomy" id="68230"/>
    <lineage>
        <taxon>Bacteria</taxon>
        <taxon>Bacillati</taxon>
        <taxon>Actinomycetota</taxon>
        <taxon>Actinomycetes</taxon>
        <taxon>Kitasatosporales</taxon>
        <taxon>Streptomycetaceae</taxon>
        <taxon>Streptomyces</taxon>
    </lineage>
</organism>
<gene>
    <name evidence="2" type="ORF">GCM10018785_06590</name>
</gene>
<accession>A0A918Z7W6</accession>
<keyword evidence="3" id="KW-1185">Reference proteome</keyword>
<dbReference type="EMBL" id="BNBT01000005">
    <property type="protein sequence ID" value="GHE39634.1"/>
    <property type="molecule type" value="Genomic_DNA"/>
</dbReference>
<sequence>MDGVGNERQRSGEESDGRLDGNENANQYEREGKPAPIGVGGDPVAVPGMAPGLVAVPVLMRMSVPHGEFPPRRTGG</sequence>